<name>A0A8T3VJQ3_9EURY</name>
<comment type="caution">
    <text evidence="1">The sequence shown here is derived from an EMBL/GenBank/DDBJ whole genome shotgun (WGS) entry which is preliminary data.</text>
</comment>
<evidence type="ECO:0000313" key="2">
    <source>
        <dbReference type="Proteomes" id="UP000713479"/>
    </source>
</evidence>
<evidence type="ECO:0000313" key="1">
    <source>
        <dbReference type="EMBL" id="MBE6511363.1"/>
    </source>
</evidence>
<protein>
    <submittedName>
        <fullName evidence="1">Uncharacterized protein</fullName>
    </submittedName>
</protein>
<dbReference type="AlphaFoldDB" id="A0A8T3VJQ3"/>
<dbReference type="Proteomes" id="UP000713479">
    <property type="component" value="Unassembled WGS sequence"/>
</dbReference>
<organism evidence="1 2">
    <name type="scientific">Methanobrevibacter millerae</name>
    <dbReference type="NCBI Taxonomy" id="230361"/>
    <lineage>
        <taxon>Archaea</taxon>
        <taxon>Methanobacteriati</taxon>
        <taxon>Methanobacteriota</taxon>
        <taxon>Methanomada group</taxon>
        <taxon>Methanobacteria</taxon>
        <taxon>Methanobacteriales</taxon>
        <taxon>Methanobacteriaceae</taxon>
        <taxon>Methanobrevibacter</taxon>
    </lineage>
</organism>
<proteinExistence type="predicted"/>
<dbReference type="EMBL" id="SUTF01000014">
    <property type="protein sequence ID" value="MBE6511363.1"/>
    <property type="molecule type" value="Genomic_DNA"/>
</dbReference>
<sequence length="155" mass="17705">MAVSPVLVIKIVDGSSVGVRARWRDEFIEHHIVMNSVLAYWWANDLPPAIKFLELFESVIKRTINELTPHKTLNLKYEVKADDVLEKASQIEINLIEVEADDVGFKIDGKTLSLNGLKNSSEESEEKTPFSESYEKVLETPDIVLKKYLEMKNKD</sequence>
<gene>
    <name evidence="1" type="ORF">E7Z74_08955</name>
</gene>
<reference evidence="1" key="1">
    <citation type="submission" date="2019-04" db="EMBL/GenBank/DDBJ databases">
        <title>Evolution of Biomass-Degrading Anaerobic Consortia Revealed by Metagenomics.</title>
        <authorList>
            <person name="Peng X."/>
        </authorList>
    </citation>
    <scope>NUCLEOTIDE SEQUENCE</scope>
    <source>
        <strain evidence="1">SIG13</strain>
    </source>
</reference>
<accession>A0A8T3VJQ3</accession>